<keyword evidence="1" id="KW-0472">Membrane</keyword>
<reference evidence="2" key="2">
    <citation type="submission" date="2023-01" db="EMBL/GenBank/DDBJ databases">
        <title>Draft genome sequence of Litoribrevibacter albus strain NBRC 110071.</title>
        <authorList>
            <person name="Sun Q."/>
            <person name="Mori K."/>
        </authorList>
    </citation>
    <scope>NUCLEOTIDE SEQUENCE</scope>
    <source>
        <strain evidence="2">NBRC 110071</strain>
    </source>
</reference>
<keyword evidence="1" id="KW-1133">Transmembrane helix</keyword>
<gene>
    <name evidence="2" type="ORF">GCM10007876_01310</name>
</gene>
<keyword evidence="3" id="KW-1185">Reference proteome</keyword>
<dbReference type="RefSeq" id="WP_284377550.1">
    <property type="nucleotide sequence ID" value="NZ_BSNM01000002.1"/>
</dbReference>
<organism evidence="2 3">
    <name type="scientific">Litoribrevibacter albus</name>
    <dbReference type="NCBI Taxonomy" id="1473156"/>
    <lineage>
        <taxon>Bacteria</taxon>
        <taxon>Pseudomonadati</taxon>
        <taxon>Pseudomonadota</taxon>
        <taxon>Gammaproteobacteria</taxon>
        <taxon>Oceanospirillales</taxon>
        <taxon>Oceanospirillaceae</taxon>
        <taxon>Litoribrevibacter</taxon>
    </lineage>
</organism>
<keyword evidence="1" id="KW-0812">Transmembrane</keyword>
<evidence type="ECO:0000256" key="1">
    <source>
        <dbReference type="SAM" id="Phobius"/>
    </source>
</evidence>
<comment type="caution">
    <text evidence="2">The sequence shown here is derived from an EMBL/GenBank/DDBJ whole genome shotgun (WGS) entry which is preliminary data.</text>
</comment>
<dbReference type="EMBL" id="BSNM01000002">
    <property type="protein sequence ID" value="GLQ29653.1"/>
    <property type="molecule type" value="Genomic_DNA"/>
</dbReference>
<evidence type="ECO:0000313" key="3">
    <source>
        <dbReference type="Proteomes" id="UP001161389"/>
    </source>
</evidence>
<sequence length="442" mass="49845">MHRLLPKLDTTPNKLDTTPGRYALFLITSLSIFIPLLFFRSLALASPSSPHRFDAEINVLGQYNAGKTGQTDQSWLQGGLGRYTLNSDDKLSALGEFHLGYHYTLNDDFKFSTHLQARDTTRSDSARAFGVVELKGRYQTDINFQHSLRFTFGQFFLPISMENTERFWESPYTLSFSSLNSWIGEEFRPIGFDASHRYHFNDGTEWETAVTLFGGNDSMGAILAYRGWSYGRHRTVFGDVLAIPELASLEDGGTFEGQRDDGSKPFGRELDDRPGYALRTSVTGDDYIVSLAWVDNQGDTELHHGEYAWRTKFTVLGGSWLATDELELISEASYGNTTMGAAPGVDADFYSAYLMASYLKEEFRYSVRYDLFGMDDLDDMDDDNNDLGRSLTLAVMWQPEEASINLGAEVLYLNSKRTKVTTSGQFDEADSLSVSFLLKYHF</sequence>
<dbReference type="AlphaFoldDB" id="A0AA37W5P7"/>
<reference evidence="2" key="1">
    <citation type="journal article" date="2014" name="Int. J. Syst. Evol. Microbiol.">
        <title>Complete genome sequence of Corynebacterium casei LMG S-19264T (=DSM 44701T), isolated from a smear-ripened cheese.</title>
        <authorList>
            <consortium name="US DOE Joint Genome Institute (JGI-PGF)"/>
            <person name="Walter F."/>
            <person name="Albersmeier A."/>
            <person name="Kalinowski J."/>
            <person name="Ruckert C."/>
        </authorList>
    </citation>
    <scope>NUCLEOTIDE SEQUENCE</scope>
    <source>
        <strain evidence="2">NBRC 110071</strain>
    </source>
</reference>
<evidence type="ECO:0000313" key="2">
    <source>
        <dbReference type="EMBL" id="GLQ29653.1"/>
    </source>
</evidence>
<feature type="transmembrane region" description="Helical" evidence="1">
    <location>
        <begin position="20"/>
        <end position="39"/>
    </location>
</feature>
<proteinExistence type="predicted"/>
<dbReference type="Proteomes" id="UP001161389">
    <property type="component" value="Unassembled WGS sequence"/>
</dbReference>
<name>A0AA37W5P7_9GAMM</name>
<accession>A0AA37W5P7</accession>
<dbReference type="SUPFAM" id="SSF56935">
    <property type="entry name" value="Porins"/>
    <property type="match status" value="1"/>
</dbReference>
<evidence type="ECO:0008006" key="4">
    <source>
        <dbReference type="Google" id="ProtNLM"/>
    </source>
</evidence>
<protein>
    <recommendedName>
        <fullName evidence="4">Porin</fullName>
    </recommendedName>
</protein>